<dbReference type="PANTHER" id="PTHR43630">
    <property type="entry name" value="POLY-BETA-1,6-N-ACETYL-D-GLUCOSAMINE SYNTHASE"/>
    <property type="match status" value="1"/>
</dbReference>
<dbReference type="PANTHER" id="PTHR43630:SF2">
    <property type="entry name" value="GLYCOSYLTRANSFERASE"/>
    <property type="match status" value="1"/>
</dbReference>
<evidence type="ECO:0000259" key="1">
    <source>
        <dbReference type="Pfam" id="PF00535"/>
    </source>
</evidence>
<dbReference type="Gene3D" id="3.90.550.10">
    <property type="entry name" value="Spore Coat Polysaccharide Biosynthesis Protein SpsA, Chain A"/>
    <property type="match status" value="1"/>
</dbReference>
<feature type="non-terminal residue" evidence="2">
    <location>
        <position position="1"/>
    </location>
</feature>
<dbReference type="CDD" id="cd02511">
    <property type="entry name" value="Beta4Glucosyltransferase"/>
    <property type="match status" value="1"/>
</dbReference>
<dbReference type="InterPro" id="IPR029044">
    <property type="entry name" value="Nucleotide-diphossugar_trans"/>
</dbReference>
<evidence type="ECO:0000313" key="2">
    <source>
        <dbReference type="EMBL" id="SVA12831.1"/>
    </source>
</evidence>
<proteinExistence type="predicted"/>
<dbReference type="Pfam" id="PF00535">
    <property type="entry name" value="Glycos_transf_2"/>
    <property type="match status" value="1"/>
</dbReference>
<accession>A0A381TBC9</accession>
<reference evidence="2" key="1">
    <citation type="submission" date="2018-05" db="EMBL/GenBank/DDBJ databases">
        <authorList>
            <person name="Lanie J.A."/>
            <person name="Ng W.-L."/>
            <person name="Kazmierczak K.M."/>
            <person name="Andrzejewski T.M."/>
            <person name="Davidsen T.M."/>
            <person name="Wayne K.J."/>
            <person name="Tettelin H."/>
            <person name="Glass J.I."/>
            <person name="Rusch D."/>
            <person name="Podicherti R."/>
            <person name="Tsui H.-C.T."/>
            <person name="Winkler M.E."/>
        </authorList>
    </citation>
    <scope>NUCLEOTIDE SEQUENCE</scope>
</reference>
<name>A0A381TBC9_9ZZZZ</name>
<gene>
    <name evidence="2" type="ORF">METZ01_LOCUS65685</name>
</gene>
<organism evidence="2">
    <name type="scientific">marine metagenome</name>
    <dbReference type="NCBI Taxonomy" id="408172"/>
    <lineage>
        <taxon>unclassified sequences</taxon>
        <taxon>metagenomes</taxon>
        <taxon>ecological metagenomes</taxon>
    </lineage>
</organism>
<feature type="domain" description="Glycosyltransferase 2-like" evidence="1">
    <location>
        <begin position="5"/>
        <end position="128"/>
    </location>
</feature>
<dbReference type="AlphaFoldDB" id="A0A381TBC9"/>
<dbReference type="EMBL" id="UINC01004235">
    <property type="protein sequence ID" value="SVA12831.1"/>
    <property type="molecule type" value="Genomic_DNA"/>
</dbReference>
<dbReference type="SUPFAM" id="SSF53448">
    <property type="entry name" value="Nucleotide-diphospho-sugar transferases"/>
    <property type="match status" value="1"/>
</dbReference>
<protein>
    <recommendedName>
        <fullName evidence="1">Glycosyltransferase 2-like domain-containing protein</fullName>
    </recommendedName>
</protein>
<sequence length="255" mass="29327">VPKLSVIVITQDEAANIEAALDSVTWADELIVVDSGSADETARLAEQFTQHVSTRNWEGYGAQKNYAASLASHDWVLSLDADERIPPELAEEIQELLKTEPANQGYRIPRVAFHLGRWIRSTDWYPDYQLRLYTRRLASWNERRVHESVQVQGTTGTLRNEIHHLAYRDLSHHFMTMDRYTTLAAEEMSSQGRRASLWQMVVHPPLAFIRNYLVRGGIRDGIPGFIVSAMNTYYVLLKFIKLWEFQHKRASGNDN</sequence>
<dbReference type="InterPro" id="IPR001173">
    <property type="entry name" value="Glyco_trans_2-like"/>
</dbReference>